<dbReference type="EMBL" id="CACVBS010000030">
    <property type="protein sequence ID" value="CAA7260794.1"/>
    <property type="molecule type" value="Genomic_DNA"/>
</dbReference>
<dbReference type="AlphaFoldDB" id="A0A8S0W3C5"/>
<gene>
    <name evidence="2" type="ORF">AAE3_LOCUS2837</name>
</gene>
<protein>
    <submittedName>
        <fullName evidence="2">Uncharacterized protein</fullName>
    </submittedName>
</protein>
<proteinExistence type="predicted"/>
<dbReference type="OrthoDB" id="2787676at2759"/>
<sequence>MAWTLNGINAPQRERDSRHPTEIYPSQSSFSTSRLILEMQRFLAGVTEAIVGGHGWKKFVNPTVNLNLTAWPRDSGEQEKYGVRYDYDGQQEIDGTVYHKFQMQANSGNKIPSTIKNWRSKADRGMHDVMADVFVPKGGDKDDVEAALNKAHEGVKGA</sequence>
<evidence type="ECO:0000313" key="2">
    <source>
        <dbReference type="EMBL" id="CAA7260794.1"/>
    </source>
</evidence>
<keyword evidence="3" id="KW-1185">Reference proteome</keyword>
<comment type="caution">
    <text evidence="2">The sequence shown here is derived from an EMBL/GenBank/DDBJ whole genome shotgun (WGS) entry which is preliminary data.</text>
</comment>
<evidence type="ECO:0000313" key="3">
    <source>
        <dbReference type="Proteomes" id="UP000467700"/>
    </source>
</evidence>
<dbReference type="Proteomes" id="UP000467700">
    <property type="component" value="Unassembled WGS sequence"/>
</dbReference>
<reference evidence="2 3" key="1">
    <citation type="submission" date="2020-01" db="EMBL/GenBank/DDBJ databases">
        <authorList>
            <person name="Gupta K D."/>
        </authorList>
    </citation>
    <scope>NUCLEOTIDE SEQUENCE [LARGE SCALE GENOMIC DNA]</scope>
</reference>
<feature type="region of interest" description="Disordered" evidence="1">
    <location>
        <begin position="1"/>
        <end position="26"/>
    </location>
</feature>
<organism evidence="2 3">
    <name type="scientific">Cyclocybe aegerita</name>
    <name type="common">Black poplar mushroom</name>
    <name type="synonym">Agrocybe aegerita</name>
    <dbReference type="NCBI Taxonomy" id="1973307"/>
    <lineage>
        <taxon>Eukaryota</taxon>
        <taxon>Fungi</taxon>
        <taxon>Dikarya</taxon>
        <taxon>Basidiomycota</taxon>
        <taxon>Agaricomycotina</taxon>
        <taxon>Agaricomycetes</taxon>
        <taxon>Agaricomycetidae</taxon>
        <taxon>Agaricales</taxon>
        <taxon>Agaricineae</taxon>
        <taxon>Bolbitiaceae</taxon>
        <taxon>Cyclocybe</taxon>
    </lineage>
</organism>
<accession>A0A8S0W3C5</accession>
<name>A0A8S0W3C5_CYCAE</name>
<evidence type="ECO:0000256" key="1">
    <source>
        <dbReference type="SAM" id="MobiDB-lite"/>
    </source>
</evidence>
<feature type="compositionally biased region" description="Basic and acidic residues" evidence="1">
    <location>
        <begin position="12"/>
        <end position="21"/>
    </location>
</feature>